<protein>
    <recommendedName>
        <fullName evidence="8">Monogalactosyldiacylglycerol synthase</fullName>
    </recommendedName>
</protein>
<dbReference type="Pfam" id="PF06925">
    <property type="entry name" value="MGDG_synth"/>
    <property type="match status" value="1"/>
</dbReference>
<dbReference type="GO" id="GO:0016758">
    <property type="term" value="F:hexosyltransferase activity"/>
    <property type="evidence" value="ECO:0007669"/>
    <property type="project" value="InterPro"/>
</dbReference>
<comment type="similarity">
    <text evidence="1">Belongs to the glycosyltransferase 28 family.</text>
</comment>
<organism evidence="6 7">
    <name type="scientific">Paenibacillus barengoltzii G22</name>
    <dbReference type="NCBI Taxonomy" id="1235795"/>
    <lineage>
        <taxon>Bacteria</taxon>
        <taxon>Bacillati</taxon>
        <taxon>Bacillota</taxon>
        <taxon>Bacilli</taxon>
        <taxon>Bacillales</taxon>
        <taxon>Paenibacillaceae</taxon>
        <taxon>Paenibacillus</taxon>
    </lineage>
</organism>
<proteinExistence type="inferred from homology"/>
<evidence type="ECO:0000256" key="2">
    <source>
        <dbReference type="ARBA" id="ARBA00022676"/>
    </source>
</evidence>
<dbReference type="InterPro" id="IPR050519">
    <property type="entry name" value="Glycosyltransf_28_UgtP"/>
</dbReference>
<dbReference type="PATRIC" id="fig|1235795.3.peg.3929"/>
<dbReference type="InterPro" id="IPR001296">
    <property type="entry name" value="Glyco_trans_1"/>
</dbReference>
<evidence type="ECO:0000313" key="7">
    <source>
        <dbReference type="Proteomes" id="UP000019598"/>
    </source>
</evidence>
<dbReference type="Gene3D" id="3.40.50.2000">
    <property type="entry name" value="Glycogen Phosphorylase B"/>
    <property type="match status" value="1"/>
</dbReference>
<dbReference type="AlphaFoldDB" id="R9L4T5"/>
<dbReference type="InterPro" id="IPR009695">
    <property type="entry name" value="Diacylglyc_glucosyltr_N"/>
</dbReference>
<dbReference type="SUPFAM" id="SSF53756">
    <property type="entry name" value="UDP-Glycosyltransferase/glycogen phosphorylase"/>
    <property type="match status" value="1"/>
</dbReference>
<feature type="domain" description="Glycosyl transferase family 1" evidence="4">
    <location>
        <begin position="238"/>
        <end position="351"/>
    </location>
</feature>
<evidence type="ECO:0008006" key="8">
    <source>
        <dbReference type="Google" id="ProtNLM"/>
    </source>
</evidence>
<dbReference type="HOGENOM" id="CLU_028367_0_1_9"/>
<dbReference type="PANTHER" id="PTHR43025">
    <property type="entry name" value="MONOGALACTOSYLDIACYLGLYCEROL SYNTHASE"/>
    <property type="match status" value="1"/>
</dbReference>
<evidence type="ECO:0000313" key="6">
    <source>
        <dbReference type="EMBL" id="EOS53416.1"/>
    </source>
</evidence>
<dbReference type="GeneID" id="43346871"/>
<accession>R9L4T5</accession>
<dbReference type="RefSeq" id="WP_016314335.1">
    <property type="nucleotide sequence ID" value="NZ_KE159655.1"/>
</dbReference>
<name>R9L4T5_9BACL</name>
<evidence type="ECO:0000256" key="1">
    <source>
        <dbReference type="ARBA" id="ARBA00006962"/>
    </source>
</evidence>
<keyword evidence="3" id="KW-0808">Transferase</keyword>
<dbReference type="Proteomes" id="UP000019598">
    <property type="component" value="Unassembled WGS sequence"/>
</dbReference>
<dbReference type="Pfam" id="PF00534">
    <property type="entry name" value="Glycos_transf_1"/>
    <property type="match status" value="1"/>
</dbReference>
<dbReference type="EMBL" id="ASSZ01000037">
    <property type="protein sequence ID" value="EOS53416.1"/>
    <property type="molecule type" value="Genomic_DNA"/>
</dbReference>
<comment type="caution">
    <text evidence="6">The sequence shown here is derived from an EMBL/GenBank/DDBJ whole genome shotgun (WGS) entry which is preliminary data.</text>
</comment>
<dbReference type="STRING" id="1235795.C812_03967"/>
<feature type="domain" description="Diacylglycerol glucosyltransferase N-terminal" evidence="5">
    <location>
        <begin position="18"/>
        <end position="183"/>
    </location>
</feature>
<dbReference type="GO" id="GO:0009247">
    <property type="term" value="P:glycolipid biosynthetic process"/>
    <property type="evidence" value="ECO:0007669"/>
    <property type="project" value="InterPro"/>
</dbReference>
<evidence type="ECO:0000259" key="4">
    <source>
        <dbReference type="Pfam" id="PF00534"/>
    </source>
</evidence>
<gene>
    <name evidence="6" type="ORF">C812_03967</name>
</gene>
<keyword evidence="2" id="KW-0328">Glycosyltransferase</keyword>
<sequence length="385" mass="43714">MKHNMHIVILTAGYGNGHIQVARTLEQSLLRSGVRSVHVMDLYREAHPGLNSISRHLYLYSPWFSAYGLDYYGWSYYATKDLQKTSAIAKWGNQLGMKKLIALLQKQQPDAIINTFPFGGITEHLRKHGIQVPVFTVVTDFSLHNRWLFTQPDRYYVATADLKRELMERGVPAEAIVVSGIPVREPFYEPGRPPYPLAQSQPRRSLERTRSILIMMGAHIPLPDAQQIISKLLALPDVRVDLVCGGNEKLRRRLERRFAGHERLRLFGYVEAIHDRMREADCIVTKAGGITLSEAIQIRTPIVVYKPFSGQERENARYLERKGAAVVASSPRALAEQVQELLDSEVRRARMLQQYDELAAGCATETIVRDVLRLTGHLPALADRR</sequence>
<reference evidence="6 7" key="1">
    <citation type="submission" date="2013-04" db="EMBL/GenBank/DDBJ databases">
        <title>The Genome Sequence of Paenibacillus barengoltzii G22.</title>
        <authorList>
            <consortium name="The Broad Institute Genomics Platform"/>
            <consortium name="The Broad Institute Genome Sequencing Center for Infectious Disease"/>
            <person name="Earl A."/>
            <person name="Xavier R."/>
            <person name="Elson C."/>
            <person name="Duck W."/>
            <person name="Walker B."/>
            <person name="Young S."/>
            <person name="Zeng Q."/>
            <person name="Gargeya S."/>
            <person name="Fitzgerald M."/>
            <person name="Haas B."/>
            <person name="Abouelleil A."/>
            <person name="Allen A.W."/>
            <person name="Alvarado L."/>
            <person name="Arachchi H.M."/>
            <person name="Berlin A.M."/>
            <person name="Chapman S.B."/>
            <person name="Gainer-Dewar J."/>
            <person name="Goldberg J."/>
            <person name="Griggs A."/>
            <person name="Gujja S."/>
            <person name="Hansen M."/>
            <person name="Howarth C."/>
            <person name="Imamovic A."/>
            <person name="Ireland A."/>
            <person name="Larimer J."/>
            <person name="McCowan C."/>
            <person name="Murphy C."/>
            <person name="Pearson M."/>
            <person name="Poon T.W."/>
            <person name="Priest M."/>
            <person name="Roberts A."/>
            <person name="Saif S."/>
            <person name="Shea T."/>
            <person name="Sisk P."/>
            <person name="Sykes S."/>
            <person name="Wortman J."/>
            <person name="Nusbaum C."/>
            <person name="Birren B."/>
        </authorList>
    </citation>
    <scope>NUCLEOTIDE SEQUENCE [LARGE SCALE GENOMIC DNA]</scope>
    <source>
        <strain evidence="6 7">G22</strain>
    </source>
</reference>
<dbReference type="PANTHER" id="PTHR43025:SF3">
    <property type="entry name" value="MONOGALACTOSYLDIACYLGLYCEROL SYNTHASE 1, CHLOROPLASTIC"/>
    <property type="match status" value="1"/>
</dbReference>
<evidence type="ECO:0000256" key="3">
    <source>
        <dbReference type="ARBA" id="ARBA00022679"/>
    </source>
</evidence>
<evidence type="ECO:0000259" key="5">
    <source>
        <dbReference type="Pfam" id="PF06925"/>
    </source>
</evidence>
<dbReference type="OrthoDB" id="9815663at2"/>
<dbReference type="GO" id="GO:0016020">
    <property type="term" value="C:membrane"/>
    <property type="evidence" value="ECO:0007669"/>
    <property type="project" value="GOC"/>
</dbReference>